<accession>A0ABY5GXH2</accession>
<keyword evidence="1" id="KW-0812">Transmembrane</keyword>
<keyword evidence="1" id="KW-0472">Membrane</keyword>
<reference evidence="2" key="1">
    <citation type="submission" date="2021-04" db="EMBL/GenBank/DDBJ databases">
        <title>Oceanospirillales bacteria with DddD are important DMSP degraders in coastal seawater.</title>
        <authorList>
            <person name="Liu J."/>
        </authorList>
    </citation>
    <scope>NUCLEOTIDE SEQUENCE</scope>
    <source>
        <strain evidence="2">GY6</strain>
    </source>
</reference>
<feature type="transmembrane region" description="Helical" evidence="1">
    <location>
        <begin position="36"/>
        <end position="56"/>
    </location>
</feature>
<protein>
    <submittedName>
        <fullName evidence="2">Uncharacterized protein</fullName>
    </submittedName>
</protein>
<organism evidence="2 3">
    <name type="scientific">Amphritea atlantica</name>
    <dbReference type="NCBI Taxonomy" id="355243"/>
    <lineage>
        <taxon>Bacteria</taxon>
        <taxon>Pseudomonadati</taxon>
        <taxon>Pseudomonadota</taxon>
        <taxon>Gammaproteobacteria</taxon>
        <taxon>Oceanospirillales</taxon>
        <taxon>Oceanospirillaceae</taxon>
        <taxon>Amphritea</taxon>
    </lineage>
</organism>
<proteinExistence type="predicted"/>
<name>A0ABY5GXH2_9GAMM</name>
<sequence length="64" mass="6944">MSTSGDLAANVAKFLSQPLINIQAVQPDPTDALQTFSFMLGNSAIWAAAISMMCLCRIKRLTNR</sequence>
<dbReference type="Proteomes" id="UP001059950">
    <property type="component" value="Chromosome"/>
</dbReference>
<evidence type="ECO:0000256" key="1">
    <source>
        <dbReference type="SAM" id="Phobius"/>
    </source>
</evidence>
<evidence type="ECO:0000313" key="3">
    <source>
        <dbReference type="Proteomes" id="UP001059950"/>
    </source>
</evidence>
<keyword evidence="3" id="KW-1185">Reference proteome</keyword>
<keyword evidence="1" id="KW-1133">Transmembrane helix</keyword>
<dbReference type="EMBL" id="CP073344">
    <property type="protein sequence ID" value="UTW03979.1"/>
    <property type="molecule type" value="Genomic_DNA"/>
</dbReference>
<gene>
    <name evidence="2" type="ORF">KDX31_02830</name>
</gene>
<evidence type="ECO:0000313" key="2">
    <source>
        <dbReference type="EMBL" id="UTW03979.1"/>
    </source>
</evidence>